<evidence type="ECO:0000256" key="1">
    <source>
        <dbReference type="SAM" id="Phobius"/>
    </source>
</evidence>
<keyword evidence="3" id="KW-1185">Reference proteome</keyword>
<keyword evidence="1" id="KW-0812">Transmembrane</keyword>
<keyword evidence="1" id="KW-0472">Membrane</keyword>
<evidence type="ECO:0000313" key="2">
    <source>
        <dbReference type="EMBL" id="KAB0803675.1"/>
    </source>
</evidence>
<organism evidence="2 3">
    <name type="scientific">Photinus pyralis</name>
    <name type="common">Common eastern firefly</name>
    <name type="synonym">Lampyris pyralis</name>
    <dbReference type="NCBI Taxonomy" id="7054"/>
    <lineage>
        <taxon>Eukaryota</taxon>
        <taxon>Metazoa</taxon>
        <taxon>Ecdysozoa</taxon>
        <taxon>Arthropoda</taxon>
        <taxon>Hexapoda</taxon>
        <taxon>Insecta</taxon>
        <taxon>Pterygota</taxon>
        <taxon>Neoptera</taxon>
        <taxon>Endopterygota</taxon>
        <taxon>Coleoptera</taxon>
        <taxon>Polyphaga</taxon>
        <taxon>Elateriformia</taxon>
        <taxon>Elateroidea</taxon>
        <taxon>Lampyridae</taxon>
        <taxon>Lampyrinae</taxon>
        <taxon>Photinus</taxon>
    </lineage>
</organism>
<dbReference type="EMBL" id="VVIM01000001">
    <property type="protein sequence ID" value="KAB0803675.1"/>
    <property type="molecule type" value="Genomic_DNA"/>
</dbReference>
<reference evidence="2 3" key="1">
    <citation type="journal article" date="2018" name="Elife">
        <title>Firefly genomes illuminate parallel origins of bioluminescence in beetles.</title>
        <authorList>
            <person name="Fallon T.R."/>
            <person name="Lower S.E."/>
            <person name="Chang C.H."/>
            <person name="Bessho-Uehara M."/>
            <person name="Martin G.J."/>
            <person name="Bewick A.J."/>
            <person name="Behringer M."/>
            <person name="Debat H.J."/>
            <person name="Wong I."/>
            <person name="Day J.C."/>
            <person name="Suvorov A."/>
            <person name="Silva C.J."/>
            <person name="Stanger-Hall K.F."/>
            <person name="Hall D.W."/>
            <person name="Schmitz R.J."/>
            <person name="Nelson D.R."/>
            <person name="Lewis S.M."/>
            <person name="Shigenobu S."/>
            <person name="Bybee S.M."/>
            <person name="Larracuente A.M."/>
            <person name="Oba Y."/>
            <person name="Weng J.K."/>
        </authorList>
    </citation>
    <scope>NUCLEOTIDE SEQUENCE [LARGE SCALE GENOMIC DNA]</scope>
    <source>
        <strain evidence="2">1611_PpyrPB1</strain>
        <tissue evidence="2">Whole body</tissue>
    </source>
</reference>
<accession>A0A5N4B260</accession>
<dbReference type="Proteomes" id="UP000327044">
    <property type="component" value="Unassembled WGS sequence"/>
</dbReference>
<dbReference type="AlphaFoldDB" id="A0A5N4B260"/>
<evidence type="ECO:0000313" key="3">
    <source>
        <dbReference type="Proteomes" id="UP000327044"/>
    </source>
</evidence>
<proteinExistence type="predicted"/>
<gene>
    <name evidence="2" type="ORF">PPYR_00645</name>
</gene>
<sequence length="94" mass="10778">MMGDATIWSIFIIFKILLVILFLFWIRNRQKRRLLARQQCVITSNIVTYPQPVLSNPYIYQTQFGQSATHPVYTNASSGDLPPSYAEVAKQAKV</sequence>
<dbReference type="InParanoid" id="A0A5N4B260"/>
<keyword evidence="1" id="KW-1133">Transmembrane helix</keyword>
<name>A0A5N4B260_PHOPY</name>
<feature type="transmembrane region" description="Helical" evidence="1">
    <location>
        <begin position="6"/>
        <end position="26"/>
    </location>
</feature>
<protein>
    <submittedName>
        <fullName evidence="2">Uncharacterized protein</fullName>
    </submittedName>
</protein>
<comment type="caution">
    <text evidence="2">The sequence shown here is derived from an EMBL/GenBank/DDBJ whole genome shotgun (WGS) entry which is preliminary data.</text>
</comment>